<reference evidence="1" key="3">
    <citation type="submission" date="2022-12" db="EMBL/GenBank/DDBJ databases">
        <authorList>
            <person name="Sun Q."/>
            <person name="Kim S."/>
        </authorList>
    </citation>
    <scope>NUCLEOTIDE SEQUENCE</scope>
    <source>
        <strain evidence="1">KCTC 12344</strain>
    </source>
</reference>
<keyword evidence="3" id="KW-1185">Reference proteome</keyword>
<reference evidence="2 3" key="2">
    <citation type="submission" date="2019-03" db="EMBL/GenBank/DDBJ databases">
        <title>Draft Genome Sequences of Six Type Strains of the Genus Massilia.</title>
        <authorList>
            <person name="Miess H."/>
            <person name="Frediansyhah A."/>
            <person name="Gross H."/>
        </authorList>
    </citation>
    <scope>NUCLEOTIDE SEQUENCE [LARGE SCALE GENOMIC DNA]</scope>
    <source>
        <strain evidence="2 3">DSM 17505</strain>
    </source>
</reference>
<dbReference type="EMBL" id="BMWW01000008">
    <property type="protein sequence ID" value="GGZ02827.1"/>
    <property type="molecule type" value="Genomic_DNA"/>
</dbReference>
<evidence type="ECO:0008006" key="5">
    <source>
        <dbReference type="Google" id="ProtNLM"/>
    </source>
</evidence>
<evidence type="ECO:0000313" key="2">
    <source>
        <dbReference type="EMBL" id="QBQ38116.1"/>
    </source>
</evidence>
<organism evidence="1 4">
    <name type="scientific">Pseudoduganella plicata</name>
    <dbReference type="NCBI Taxonomy" id="321984"/>
    <lineage>
        <taxon>Bacteria</taxon>
        <taxon>Pseudomonadati</taxon>
        <taxon>Pseudomonadota</taxon>
        <taxon>Betaproteobacteria</taxon>
        <taxon>Burkholderiales</taxon>
        <taxon>Oxalobacteraceae</taxon>
        <taxon>Telluria group</taxon>
        <taxon>Pseudoduganella</taxon>
    </lineage>
</organism>
<evidence type="ECO:0000313" key="4">
    <source>
        <dbReference type="Proteomes" id="UP000619512"/>
    </source>
</evidence>
<accession>A0A4P7BH36</accession>
<dbReference type="AlphaFoldDB" id="A0A4P7BH36"/>
<gene>
    <name evidence="2" type="ORF">E1742_19440</name>
    <name evidence="1" type="ORF">GCM10007388_40560</name>
</gene>
<dbReference type="RefSeq" id="WP_134386817.1">
    <property type="nucleotide sequence ID" value="NZ_BMWW01000008.1"/>
</dbReference>
<name>A0A4P7BH36_9BURK</name>
<evidence type="ECO:0000313" key="1">
    <source>
        <dbReference type="EMBL" id="GGZ02827.1"/>
    </source>
</evidence>
<proteinExistence type="predicted"/>
<reference evidence="1" key="1">
    <citation type="journal article" date="2014" name="Int. J. Syst. Evol. Microbiol.">
        <title>Complete genome sequence of Corynebacterium casei LMG S-19264T (=DSM 44701T), isolated from a smear-ripened cheese.</title>
        <authorList>
            <consortium name="US DOE Joint Genome Institute (JGI-PGF)"/>
            <person name="Walter F."/>
            <person name="Albersmeier A."/>
            <person name="Kalinowski J."/>
            <person name="Ruckert C."/>
        </authorList>
    </citation>
    <scope>NUCLEOTIDE SEQUENCE</scope>
    <source>
        <strain evidence="1">KCTC 12344</strain>
    </source>
</reference>
<dbReference type="OrthoDB" id="6057289at2"/>
<dbReference type="Proteomes" id="UP000619512">
    <property type="component" value="Unassembled WGS sequence"/>
</dbReference>
<dbReference type="EMBL" id="CP038026">
    <property type="protein sequence ID" value="QBQ38116.1"/>
    <property type="molecule type" value="Genomic_DNA"/>
</dbReference>
<evidence type="ECO:0000313" key="3">
    <source>
        <dbReference type="Proteomes" id="UP000294359"/>
    </source>
</evidence>
<protein>
    <recommendedName>
        <fullName evidence="5">DUF2442 domain-containing protein</fullName>
    </recommendedName>
</protein>
<dbReference type="Proteomes" id="UP000294359">
    <property type="component" value="Chromosome"/>
</dbReference>
<sequence>MTNRLRYLDNAEKIFVFDQVYTLTAASEQATRKKLSAFGMFAKLNLFNRPKDETVLLSKHELRYEPFWHAVAIRSADYSRELVYPVEIGNAFANRVLIDGKEYPVVEQGGKRLISLPGVEYSHRQIVFDEYVDGLARELKKGALAHYFKKQYKVQERTALELPEAVVPQLRLPTLLQQIHQKLAADVINAHEFQEDLITIEKVHLYYRPVFAFEFTWTTEDKVGVIEVDGLTGDVIENGQWFKEKLQAITTREMLFEVGSELAGVLVPGGSAAVKVIERVTADNGRSRT</sequence>